<accession>A0ABS2RJ46</accession>
<name>A0ABS2RJ46_9ACTN</name>
<feature type="transmembrane region" description="Helical" evidence="2">
    <location>
        <begin position="66"/>
        <end position="86"/>
    </location>
</feature>
<evidence type="ECO:0000256" key="1">
    <source>
        <dbReference type="SAM" id="MobiDB-lite"/>
    </source>
</evidence>
<evidence type="ECO:0000313" key="4">
    <source>
        <dbReference type="EMBL" id="MBM7799035.1"/>
    </source>
</evidence>
<proteinExistence type="predicted"/>
<reference evidence="4 5" key="1">
    <citation type="submission" date="2021-01" db="EMBL/GenBank/DDBJ databases">
        <title>Sequencing the genomes of 1000 actinobacteria strains.</title>
        <authorList>
            <person name="Klenk H.-P."/>
        </authorList>
    </citation>
    <scope>NUCLEOTIDE SEQUENCE [LARGE SCALE GENOMIC DNA]</scope>
    <source>
        <strain evidence="4 5">DSM 18662</strain>
    </source>
</reference>
<dbReference type="RefSeq" id="WP_204917529.1">
    <property type="nucleotide sequence ID" value="NZ_BAAAQP010000002.1"/>
</dbReference>
<keyword evidence="2" id="KW-1133">Transmembrane helix</keyword>
<keyword evidence="5" id="KW-1185">Reference proteome</keyword>
<gene>
    <name evidence="4" type="ORF">JOE57_001956</name>
</gene>
<organism evidence="4 5">
    <name type="scientific">Microlunatus panaciterrae</name>
    <dbReference type="NCBI Taxonomy" id="400768"/>
    <lineage>
        <taxon>Bacteria</taxon>
        <taxon>Bacillati</taxon>
        <taxon>Actinomycetota</taxon>
        <taxon>Actinomycetes</taxon>
        <taxon>Propionibacteriales</taxon>
        <taxon>Propionibacteriaceae</taxon>
        <taxon>Microlunatus</taxon>
    </lineage>
</organism>
<feature type="domain" description="2TM" evidence="3">
    <location>
        <begin position="27"/>
        <end position="93"/>
    </location>
</feature>
<feature type="transmembrane region" description="Helical" evidence="2">
    <location>
        <begin position="41"/>
        <end position="60"/>
    </location>
</feature>
<dbReference type="EMBL" id="JAFBCF010000001">
    <property type="protein sequence ID" value="MBM7799035.1"/>
    <property type="molecule type" value="Genomic_DNA"/>
</dbReference>
<dbReference type="Proteomes" id="UP000704762">
    <property type="component" value="Unassembled WGS sequence"/>
</dbReference>
<comment type="caution">
    <text evidence="4">The sequence shown here is derived from an EMBL/GenBank/DDBJ whole genome shotgun (WGS) entry which is preliminary data.</text>
</comment>
<protein>
    <recommendedName>
        <fullName evidence="3">2TM domain-containing protein</fullName>
    </recommendedName>
</protein>
<sequence>MTERDDYSTVEPEPALGTTTSDARAAAIRSLKKKREFISHLLAYVLVNALLVTIWLITAIPSGAWFPWPLIPMMGWGIGLGFHAAATYGPASRPVTEEAIRREMERLGRR</sequence>
<keyword evidence="2" id="KW-0812">Transmembrane</keyword>
<feature type="region of interest" description="Disordered" evidence="1">
    <location>
        <begin position="1"/>
        <end position="21"/>
    </location>
</feature>
<evidence type="ECO:0000313" key="5">
    <source>
        <dbReference type="Proteomes" id="UP000704762"/>
    </source>
</evidence>
<evidence type="ECO:0000259" key="3">
    <source>
        <dbReference type="Pfam" id="PF13239"/>
    </source>
</evidence>
<dbReference type="Pfam" id="PF13239">
    <property type="entry name" value="2TM"/>
    <property type="match status" value="1"/>
</dbReference>
<dbReference type="InterPro" id="IPR025698">
    <property type="entry name" value="2TM_dom"/>
</dbReference>
<keyword evidence="2" id="KW-0472">Membrane</keyword>
<evidence type="ECO:0000256" key="2">
    <source>
        <dbReference type="SAM" id="Phobius"/>
    </source>
</evidence>